<dbReference type="EMBL" id="GBXM01042570">
    <property type="protein sequence ID" value="JAH66007.1"/>
    <property type="molecule type" value="Transcribed_RNA"/>
</dbReference>
<protein>
    <submittedName>
        <fullName evidence="1">Uncharacterized protein</fullName>
    </submittedName>
</protein>
<accession>A0A0E9UJQ6</accession>
<sequence length="32" mass="3794">MLRELKCLSRTVSFSIRIALRPIKTINDYVQQ</sequence>
<reference evidence="1" key="1">
    <citation type="submission" date="2014-11" db="EMBL/GenBank/DDBJ databases">
        <authorList>
            <person name="Amaro Gonzalez C."/>
        </authorList>
    </citation>
    <scope>NUCLEOTIDE SEQUENCE</scope>
</reference>
<dbReference type="AlphaFoldDB" id="A0A0E9UJQ6"/>
<reference evidence="1" key="2">
    <citation type="journal article" date="2015" name="Fish Shellfish Immunol.">
        <title>Early steps in the European eel (Anguilla anguilla)-Vibrio vulnificus interaction in the gills: Role of the RtxA13 toxin.</title>
        <authorList>
            <person name="Callol A."/>
            <person name="Pajuelo D."/>
            <person name="Ebbesson L."/>
            <person name="Teles M."/>
            <person name="MacKenzie S."/>
            <person name="Amaro C."/>
        </authorList>
    </citation>
    <scope>NUCLEOTIDE SEQUENCE</scope>
</reference>
<organism evidence="1">
    <name type="scientific">Anguilla anguilla</name>
    <name type="common">European freshwater eel</name>
    <name type="synonym">Muraena anguilla</name>
    <dbReference type="NCBI Taxonomy" id="7936"/>
    <lineage>
        <taxon>Eukaryota</taxon>
        <taxon>Metazoa</taxon>
        <taxon>Chordata</taxon>
        <taxon>Craniata</taxon>
        <taxon>Vertebrata</taxon>
        <taxon>Euteleostomi</taxon>
        <taxon>Actinopterygii</taxon>
        <taxon>Neopterygii</taxon>
        <taxon>Teleostei</taxon>
        <taxon>Anguilliformes</taxon>
        <taxon>Anguillidae</taxon>
        <taxon>Anguilla</taxon>
    </lineage>
</organism>
<proteinExistence type="predicted"/>
<name>A0A0E9UJQ6_ANGAN</name>
<evidence type="ECO:0000313" key="1">
    <source>
        <dbReference type="EMBL" id="JAH66007.1"/>
    </source>
</evidence>